<name>A0ABD0K2L9_9CAEN</name>
<feature type="non-terminal residue" evidence="2">
    <location>
        <position position="83"/>
    </location>
</feature>
<feature type="region of interest" description="Disordered" evidence="1">
    <location>
        <begin position="1"/>
        <end position="25"/>
    </location>
</feature>
<gene>
    <name evidence="2" type="ORF">BaRGS_00027630</name>
</gene>
<feature type="region of interest" description="Disordered" evidence="1">
    <location>
        <begin position="59"/>
        <end position="83"/>
    </location>
</feature>
<proteinExistence type="predicted"/>
<dbReference type="Proteomes" id="UP001519460">
    <property type="component" value="Unassembled WGS sequence"/>
</dbReference>
<dbReference type="AlphaFoldDB" id="A0ABD0K2L9"/>
<evidence type="ECO:0000256" key="1">
    <source>
        <dbReference type="SAM" id="MobiDB-lite"/>
    </source>
</evidence>
<keyword evidence="3" id="KW-1185">Reference proteome</keyword>
<evidence type="ECO:0000313" key="3">
    <source>
        <dbReference type="Proteomes" id="UP001519460"/>
    </source>
</evidence>
<feature type="non-terminal residue" evidence="2">
    <location>
        <position position="1"/>
    </location>
</feature>
<protein>
    <submittedName>
        <fullName evidence="2">Uncharacterized protein</fullName>
    </submittedName>
</protein>
<organism evidence="2 3">
    <name type="scientific">Batillaria attramentaria</name>
    <dbReference type="NCBI Taxonomy" id="370345"/>
    <lineage>
        <taxon>Eukaryota</taxon>
        <taxon>Metazoa</taxon>
        <taxon>Spiralia</taxon>
        <taxon>Lophotrochozoa</taxon>
        <taxon>Mollusca</taxon>
        <taxon>Gastropoda</taxon>
        <taxon>Caenogastropoda</taxon>
        <taxon>Sorbeoconcha</taxon>
        <taxon>Cerithioidea</taxon>
        <taxon>Batillariidae</taxon>
        <taxon>Batillaria</taxon>
    </lineage>
</organism>
<evidence type="ECO:0000313" key="2">
    <source>
        <dbReference type="EMBL" id="KAK7481090.1"/>
    </source>
</evidence>
<reference evidence="2 3" key="1">
    <citation type="journal article" date="2023" name="Sci. Data">
        <title>Genome assembly of the Korean intertidal mud-creeper Batillaria attramentaria.</title>
        <authorList>
            <person name="Patra A.K."/>
            <person name="Ho P.T."/>
            <person name="Jun S."/>
            <person name="Lee S.J."/>
            <person name="Kim Y."/>
            <person name="Won Y.J."/>
        </authorList>
    </citation>
    <scope>NUCLEOTIDE SEQUENCE [LARGE SCALE GENOMIC DNA]</scope>
    <source>
        <strain evidence="2">Wonlab-2016</strain>
    </source>
</reference>
<sequence length="83" mass="9037">TTPSRRSTTHITQVRPFVRSSRSPPSKEVITTRQVFVGSLISSFPNLVPLPIALNFRGPAKGKRRTPLPVKQAAASGMVERVA</sequence>
<feature type="compositionally biased region" description="Low complexity" evidence="1">
    <location>
        <begin position="14"/>
        <end position="25"/>
    </location>
</feature>
<feature type="compositionally biased region" description="Polar residues" evidence="1">
    <location>
        <begin position="1"/>
        <end position="12"/>
    </location>
</feature>
<accession>A0ABD0K2L9</accession>
<dbReference type="EMBL" id="JACVVK020000267">
    <property type="protein sequence ID" value="KAK7481090.1"/>
    <property type="molecule type" value="Genomic_DNA"/>
</dbReference>
<comment type="caution">
    <text evidence="2">The sequence shown here is derived from an EMBL/GenBank/DDBJ whole genome shotgun (WGS) entry which is preliminary data.</text>
</comment>